<protein>
    <submittedName>
        <fullName evidence="6">ABC transporter substrate-binding protein</fullName>
    </submittedName>
</protein>
<evidence type="ECO:0000313" key="6">
    <source>
        <dbReference type="EMBL" id="GAA4673691.1"/>
    </source>
</evidence>
<evidence type="ECO:0000256" key="4">
    <source>
        <dbReference type="SAM" id="SignalP"/>
    </source>
</evidence>
<reference evidence="7" key="1">
    <citation type="journal article" date="2019" name="Int. J. Syst. Evol. Microbiol.">
        <title>The Global Catalogue of Microorganisms (GCM) 10K type strain sequencing project: providing services to taxonomists for standard genome sequencing and annotation.</title>
        <authorList>
            <consortium name="The Broad Institute Genomics Platform"/>
            <consortium name="The Broad Institute Genome Sequencing Center for Infectious Disease"/>
            <person name="Wu L."/>
            <person name="Ma J."/>
        </authorList>
    </citation>
    <scope>NUCLEOTIDE SEQUENCE [LARGE SCALE GENOMIC DNA]</scope>
    <source>
        <strain evidence="7">JCM 18956</strain>
    </source>
</reference>
<dbReference type="Proteomes" id="UP001501295">
    <property type="component" value="Unassembled WGS sequence"/>
</dbReference>
<dbReference type="Gene3D" id="3.40.50.2300">
    <property type="match status" value="2"/>
</dbReference>
<keyword evidence="2 4" id="KW-0732">Signal</keyword>
<dbReference type="RefSeq" id="WP_345375461.1">
    <property type="nucleotide sequence ID" value="NZ_BAABLM010000003.1"/>
</dbReference>
<evidence type="ECO:0000256" key="3">
    <source>
        <dbReference type="SAM" id="MobiDB-lite"/>
    </source>
</evidence>
<dbReference type="PANTHER" id="PTHR30483">
    <property type="entry name" value="LEUCINE-SPECIFIC-BINDING PROTEIN"/>
    <property type="match status" value="1"/>
</dbReference>
<dbReference type="InterPro" id="IPR028082">
    <property type="entry name" value="Peripla_BP_I"/>
</dbReference>
<accession>A0ABP8VVC7</accession>
<gene>
    <name evidence="6" type="ORF">GCM10025780_17510</name>
</gene>
<dbReference type="InterPro" id="IPR028081">
    <property type="entry name" value="Leu-bd"/>
</dbReference>
<name>A0ABP8VVC7_9MICO</name>
<evidence type="ECO:0000256" key="1">
    <source>
        <dbReference type="ARBA" id="ARBA00010062"/>
    </source>
</evidence>
<feature type="signal peptide" evidence="4">
    <location>
        <begin position="1"/>
        <end position="22"/>
    </location>
</feature>
<dbReference type="EMBL" id="BAABLM010000003">
    <property type="protein sequence ID" value="GAA4673691.1"/>
    <property type="molecule type" value="Genomic_DNA"/>
</dbReference>
<dbReference type="SUPFAM" id="SSF53822">
    <property type="entry name" value="Periplasmic binding protein-like I"/>
    <property type="match status" value="1"/>
</dbReference>
<evidence type="ECO:0000256" key="2">
    <source>
        <dbReference type="ARBA" id="ARBA00022729"/>
    </source>
</evidence>
<sequence>MIRSITALKVLAVAGAATVLLAGCSSGGSSTSKSSSSSTPSASKKTDPAASCKAPSTPSTDALKIGTLLPLTGSLAYLGPPAVAGAGLALSDINAAGGVLGKDATIASATDSGDSTDLTVSSSSAAKLKAAKVSVVLGAESSSVTLNVIDQITSSCTIEISPANTASSLSGYSSYYYRTAPPDSVQGSALGQKIVGDGNAKVAFLVFNDAYGTGLRDSTEKAIEAAGGSVVYGGSGKGQEFPPGQTTFSSEVTAALASKPDAIVILAFDETKSIVPELVSQGWDMSKTYMSDGNTADYSTTFKPGTLAGGQGTIPGAQASTDLKTRLNDWYQTNQGKALTDYSYAAESYDAITLTALAAEAGKGTDAPTIQANMAKVSGASGGTKCTTFADCKKLIDAGTSIQYQGPSGIGPFNKNNDPSSAYIGIYKYDANNVDVYQSSIQGAVK</sequence>
<comment type="caution">
    <text evidence="6">The sequence shown here is derived from an EMBL/GenBank/DDBJ whole genome shotgun (WGS) entry which is preliminary data.</text>
</comment>
<dbReference type="PANTHER" id="PTHR30483:SF6">
    <property type="entry name" value="PERIPLASMIC BINDING PROTEIN OF ABC TRANSPORTER FOR NATURAL AMINO ACIDS"/>
    <property type="match status" value="1"/>
</dbReference>
<proteinExistence type="inferred from homology"/>
<feature type="region of interest" description="Disordered" evidence="3">
    <location>
        <begin position="25"/>
        <end position="59"/>
    </location>
</feature>
<feature type="compositionally biased region" description="Low complexity" evidence="3">
    <location>
        <begin position="25"/>
        <end position="43"/>
    </location>
</feature>
<dbReference type="PROSITE" id="PS51257">
    <property type="entry name" value="PROKAR_LIPOPROTEIN"/>
    <property type="match status" value="1"/>
</dbReference>
<dbReference type="Pfam" id="PF13458">
    <property type="entry name" value="Peripla_BP_6"/>
    <property type="match status" value="1"/>
</dbReference>
<feature type="domain" description="Leucine-binding protein" evidence="5">
    <location>
        <begin position="63"/>
        <end position="378"/>
    </location>
</feature>
<dbReference type="InterPro" id="IPR051010">
    <property type="entry name" value="BCAA_transport"/>
</dbReference>
<keyword evidence="7" id="KW-1185">Reference proteome</keyword>
<evidence type="ECO:0000259" key="5">
    <source>
        <dbReference type="Pfam" id="PF13458"/>
    </source>
</evidence>
<feature type="chain" id="PRO_5045943202" evidence="4">
    <location>
        <begin position="23"/>
        <end position="446"/>
    </location>
</feature>
<comment type="similarity">
    <text evidence="1">Belongs to the leucine-binding protein family.</text>
</comment>
<evidence type="ECO:0000313" key="7">
    <source>
        <dbReference type="Proteomes" id="UP001501295"/>
    </source>
</evidence>
<organism evidence="6 7">
    <name type="scientific">Frondihabitans cladoniiphilus</name>
    <dbReference type="NCBI Taxonomy" id="715785"/>
    <lineage>
        <taxon>Bacteria</taxon>
        <taxon>Bacillati</taxon>
        <taxon>Actinomycetota</taxon>
        <taxon>Actinomycetes</taxon>
        <taxon>Micrococcales</taxon>
        <taxon>Microbacteriaceae</taxon>
        <taxon>Frondihabitans</taxon>
    </lineage>
</organism>